<dbReference type="HAMAP" id="MF_00758">
    <property type="entry name" value="UPF0301"/>
    <property type="match status" value="1"/>
</dbReference>
<evidence type="ECO:0000313" key="3">
    <source>
        <dbReference type="EMBL" id="QBK32256.1"/>
    </source>
</evidence>
<comment type="similarity">
    <text evidence="1 2">Belongs to the UPF0301 (AlgH) family.</text>
</comment>
<proteinExistence type="inferred from homology"/>
<gene>
    <name evidence="3" type="ORF">E0E05_04890</name>
</gene>
<dbReference type="GO" id="GO:0005829">
    <property type="term" value="C:cytosol"/>
    <property type="evidence" value="ECO:0007669"/>
    <property type="project" value="TreeGrafter"/>
</dbReference>
<sequence>MLKQRDQRSETGQFEGRFLVAMPGMNTSIFAESVVYLCAHSEEGAMGFLLNKPATITLSELIGHTEFGKAMALDTATVDRAAGPVRIGGPVDEHRGFVLHSGDYSIDTTIPVSDTIFLTSTVEILKSIVAGHGPHQAAVALGYAGWGAGQLEREIRDNAWLTMDADPEIVFAHNHDDKYPALIDRLGIGAANFIAEGGRA</sequence>
<dbReference type="Gene3D" id="3.40.1740.10">
    <property type="entry name" value="VC0467-like"/>
    <property type="match status" value="1"/>
</dbReference>
<dbReference type="EMBL" id="CP036532">
    <property type="protein sequence ID" value="QBK32256.1"/>
    <property type="molecule type" value="Genomic_DNA"/>
</dbReference>
<evidence type="ECO:0000256" key="1">
    <source>
        <dbReference type="ARBA" id="ARBA00009600"/>
    </source>
</evidence>
<dbReference type="NCBIfam" id="NF001268">
    <property type="entry name" value="PRK00228.1-4"/>
    <property type="match status" value="1"/>
</dbReference>
<keyword evidence="4" id="KW-1185">Reference proteome</keyword>
<accession>A0A4P6V711</accession>
<evidence type="ECO:0000313" key="4">
    <source>
        <dbReference type="Proteomes" id="UP000293719"/>
    </source>
</evidence>
<dbReference type="SUPFAM" id="SSF143456">
    <property type="entry name" value="VC0467-like"/>
    <property type="match status" value="1"/>
</dbReference>
<dbReference type="PANTHER" id="PTHR30327">
    <property type="entry name" value="UNCHARACTERIZED PROTEIN YQGE"/>
    <property type="match status" value="1"/>
</dbReference>
<dbReference type="Proteomes" id="UP000293719">
    <property type="component" value="Chromosome"/>
</dbReference>
<evidence type="ECO:0000256" key="2">
    <source>
        <dbReference type="HAMAP-Rule" id="MF_00758"/>
    </source>
</evidence>
<protein>
    <recommendedName>
        <fullName evidence="2">UPF0301 protein E0E05_04890</fullName>
    </recommendedName>
</protein>
<dbReference type="AlphaFoldDB" id="A0A4P6V711"/>
<dbReference type="Pfam" id="PF02622">
    <property type="entry name" value="DUF179"/>
    <property type="match status" value="1"/>
</dbReference>
<dbReference type="OrthoDB" id="9807486at2"/>
<organism evidence="3 4">
    <name type="scientific">Roseitalea porphyridii</name>
    <dbReference type="NCBI Taxonomy" id="1852022"/>
    <lineage>
        <taxon>Bacteria</taxon>
        <taxon>Pseudomonadati</taxon>
        <taxon>Pseudomonadota</taxon>
        <taxon>Alphaproteobacteria</taxon>
        <taxon>Hyphomicrobiales</taxon>
        <taxon>Ahrensiaceae</taxon>
        <taxon>Roseitalea</taxon>
    </lineage>
</organism>
<name>A0A4P6V711_9HYPH</name>
<dbReference type="InterPro" id="IPR003774">
    <property type="entry name" value="AlgH-like"/>
</dbReference>
<dbReference type="PANTHER" id="PTHR30327:SF1">
    <property type="entry name" value="UPF0301 PROTEIN YQGE"/>
    <property type="match status" value="1"/>
</dbReference>
<dbReference type="KEGG" id="rpod:E0E05_04890"/>
<reference evidence="3 4" key="1">
    <citation type="journal article" date="2017" name="Int. J. Syst. Evol. Microbiol.">
        <title>Roseitalea porphyridii gen. nov., sp. nov., isolated from a red alga, and reclassification of Hoeflea suaedae Chung et al. 2013 as Pseudohoeflea suaedae gen. nov., comb. nov.</title>
        <authorList>
            <person name="Hyeon J.W."/>
            <person name="Jeong S.E."/>
            <person name="Baek K."/>
            <person name="Jeon C.O."/>
        </authorList>
    </citation>
    <scope>NUCLEOTIDE SEQUENCE [LARGE SCALE GENOMIC DNA]</scope>
    <source>
        <strain evidence="3 4">MA7-20</strain>
    </source>
</reference>